<protein>
    <submittedName>
        <fullName evidence="1">(rape) hypothetical protein</fullName>
    </submittedName>
</protein>
<dbReference type="AlphaFoldDB" id="A0A816KIE9"/>
<proteinExistence type="predicted"/>
<feature type="non-terminal residue" evidence="1">
    <location>
        <position position="1"/>
    </location>
</feature>
<evidence type="ECO:0000313" key="1">
    <source>
        <dbReference type="EMBL" id="CAF1908477.1"/>
    </source>
</evidence>
<sequence>FCCEIFRIQKKSSIVNSLVNSIINGSKHSISLVPPKRICNSIFYLIKFQ</sequence>
<accession>A0A816KIE9</accession>
<dbReference type="Proteomes" id="UP001295469">
    <property type="component" value="Chromosome C02"/>
</dbReference>
<gene>
    <name evidence="1" type="ORF">DARMORV10_C02P28840.1</name>
</gene>
<name>A0A816KIE9_BRANA</name>
<dbReference type="EMBL" id="HG994366">
    <property type="protein sequence ID" value="CAF1908477.1"/>
    <property type="molecule type" value="Genomic_DNA"/>
</dbReference>
<organism evidence="1">
    <name type="scientific">Brassica napus</name>
    <name type="common">Rape</name>
    <dbReference type="NCBI Taxonomy" id="3708"/>
    <lineage>
        <taxon>Eukaryota</taxon>
        <taxon>Viridiplantae</taxon>
        <taxon>Streptophyta</taxon>
        <taxon>Embryophyta</taxon>
        <taxon>Tracheophyta</taxon>
        <taxon>Spermatophyta</taxon>
        <taxon>Magnoliopsida</taxon>
        <taxon>eudicotyledons</taxon>
        <taxon>Gunneridae</taxon>
        <taxon>Pentapetalae</taxon>
        <taxon>rosids</taxon>
        <taxon>malvids</taxon>
        <taxon>Brassicales</taxon>
        <taxon>Brassicaceae</taxon>
        <taxon>Brassiceae</taxon>
        <taxon>Brassica</taxon>
    </lineage>
</organism>
<reference evidence="1" key="1">
    <citation type="submission" date="2021-01" db="EMBL/GenBank/DDBJ databases">
        <authorList>
            <consortium name="Genoscope - CEA"/>
            <person name="William W."/>
        </authorList>
    </citation>
    <scope>NUCLEOTIDE SEQUENCE</scope>
</reference>